<accession>A0ABP8JZI4</accession>
<gene>
    <name evidence="1" type="ORF">GCM10023187_08310</name>
</gene>
<dbReference type="Proteomes" id="UP001500936">
    <property type="component" value="Unassembled WGS sequence"/>
</dbReference>
<dbReference type="EMBL" id="BAABHB010000001">
    <property type="protein sequence ID" value="GAA4398096.1"/>
    <property type="molecule type" value="Genomic_DNA"/>
</dbReference>
<name>A0ABP8JZI4_9BACT</name>
<dbReference type="RefSeq" id="WP_345264247.1">
    <property type="nucleotide sequence ID" value="NZ_BAABHB010000001.1"/>
</dbReference>
<reference evidence="2" key="1">
    <citation type="journal article" date="2019" name="Int. J. Syst. Evol. Microbiol.">
        <title>The Global Catalogue of Microorganisms (GCM) 10K type strain sequencing project: providing services to taxonomists for standard genome sequencing and annotation.</title>
        <authorList>
            <consortium name="The Broad Institute Genomics Platform"/>
            <consortium name="The Broad Institute Genome Sequencing Center for Infectious Disease"/>
            <person name="Wu L."/>
            <person name="Ma J."/>
        </authorList>
    </citation>
    <scope>NUCLEOTIDE SEQUENCE [LARGE SCALE GENOMIC DNA]</scope>
    <source>
        <strain evidence="2">JCM 17925</strain>
    </source>
</reference>
<organism evidence="1 2">
    <name type="scientific">Nibrella viscosa</name>
    <dbReference type="NCBI Taxonomy" id="1084524"/>
    <lineage>
        <taxon>Bacteria</taxon>
        <taxon>Pseudomonadati</taxon>
        <taxon>Bacteroidota</taxon>
        <taxon>Cytophagia</taxon>
        <taxon>Cytophagales</taxon>
        <taxon>Spirosomataceae</taxon>
        <taxon>Nibrella</taxon>
    </lineage>
</organism>
<protein>
    <recommendedName>
        <fullName evidence="3">Gliding motility-associated C-terminal domain-containing protein</fullName>
    </recommendedName>
</protein>
<evidence type="ECO:0000313" key="1">
    <source>
        <dbReference type="EMBL" id="GAA4398096.1"/>
    </source>
</evidence>
<dbReference type="InterPro" id="IPR026341">
    <property type="entry name" value="T9SS_type_B"/>
</dbReference>
<sequence length="374" mass="40556">MALILSSAPACSQCATSGSFTGSLRIRNAIGCVPLTVRTSSDLVGVRNVRYVYEYDGRNESRTSLDTTYTYKRPGLYQILQLSEKDGLPLRACGTVMVYDTVPPVFTLATCRNEVRLTIPNAGTYPYDFFLVTWGDGTVDTLRVTEPSRGHTYPDNATRRIVVQGSFRYASCGGRTGQTFTPASAAAMPFIREVVRTGPQTLQLTLSNPANTRVRVQQRGADGRYTEPGPVADGSAVRVRVANDSTAISCFRLVLADSCVTANPSAEVCYEPPVTPTPSVSASSQWFLPDAFTPNGDGINDTFGLVGTVPAGAFRLTVFDRWGRVLFDTSDSARFWDGTQAGQAVSGGMYGYRLEVTANGQSRHQRTGRVLLMR</sequence>
<comment type="caution">
    <text evidence="1">The sequence shown here is derived from an EMBL/GenBank/DDBJ whole genome shotgun (WGS) entry which is preliminary data.</text>
</comment>
<dbReference type="NCBIfam" id="TIGR04131">
    <property type="entry name" value="Bac_Flav_CTERM"/>
    <property type="match status" value="1"/>
</dbReference>
<dbReference type="Pfam" id="PF13585">
    <property type="entry name" value="CHU_C"/>
    <property type="match status" value="1"/>
</dbReference>
<proteinExistence type="predicted"/>
<evidence type="ECO:0000313" key="2">
    <source>
        <dbReference type="Proteomes" id="UP001500936"/>
    </source>
</evidence>
<keyword evidence="2" id="KW-1185">Reference proteome</keyword>
<evidence type="ECO:0008006" key="3">
    <source>
        <dbReference type="Google" id="ProtNLM"/>
    </source>
</evidence>